<evidence type="ECO:0000313" key="2">
    <source>
        <dbReference type="Proteomes" id="UP000092460"/>
    </source>
</evidence>
<reference evidence="1" key="2">
    <citation type="submission" date="2020-05" db="UniProtKB">
        <authorList>
            <consortium name="EnsemblMetazoa"/>
        </authorList>
    </citation>
    <scope>IDENTIFICATION</scope>
    <source>
        <strain evidence="1">IAEA</strain>
    </source>
</reference>
<accession>A0A1B0B809</accession>
<sequence>MQETGPILAVGIEYVAITSHLSLITICVEICAKTNIFICIHVNHHYHQRPPSSPSRRHHHYHHHLIIEMNNELEYTKHCEHLMREEEEITLSGASYLKIFCFLQVIIGNYFYLKSWGKAHFICSGLKLS</sequence>
<name>A0A1B0B809_9MUSC</name>
<organism evidence="1 2">
    <name type="scientific">Glossina palpalis gambiensis</name>
    <dbReference type="NCBI Taxonomy" id="67801"/>
    <lineage>
        <taxon>Eukaryota</taxon>
        <taxon>Metazoa</taxon>
        <taxon>Ecdysozoa</taxon>
        <taxon>Arthropoda</taxon>
        <taxon>Hexapoda</taxon>
        <taxon>Insecta</taxon>
        <taxon>Pterygota</taxon>
        <taxon>Neoptera</taxon>
        <taxon>Endopterygota</taxon>
        <taxon>Diptera</taxon>
        <taxon>Brachycera</taxon>
        <taxon>Muscomorpha</taxon>
        <taxon>Hippoboscoidea</taxon>
        <taxon>Glossinidae</taxon>
        <taxon>Glossina</taxon>
    </lineage>
</organism>
<reference evidence="2" key="1">
    <citation type="submission" date="2015-01" db="EMBL/GenBank/DDBJ databases">
        <authorList>
            <person name="Aksoy S."/>
            <person name="Warren W."/>
            <person name="Wilson R.K."/>
        </authorList>
    </citation>
    <scope>NUCLEOTIDE SEQUENCE [LARGE SCALE GENOMIC DNA]</scope>
    <source>
        <strain evidence="2">IAEA</strain>
    </source>
</reference>
<dbReference type="VEuPathDB" id="VectorBase:GPPI021788"/>
<dbReference type="EMBL" id="JXJN01009796">
    <property type="status" value="NOT_ANNOTATED_CDS"/>
    <property type="molecule type" value="Genomic_DNA"/>
</dbReference>
<evidence type="ECO:0000313" key="1">
    <source>
        <dbReference type="EnsemblMetazoa" id="GPPI021788-PA"/>
    </source>
</evidence>
<keyword evidence="2" id="KW-1185">Reference proteome</keyword>
<dbReference type="AlphaFoldDB" id="A0A1B0B809"/>
<proteinExistence type="predicted"/>
<dbReference type="Proteomes" id="UP000092460">
    <property type="component" value="Unassembled WGS sequence"/>
</dbReference>
<dbReference type="EnsemblMetazoa" id="GPPI021788-RA">
    <property type="protein sequence ID" value="GPPI021788-PA"/>
    <property type="gene ID" value="GPPI021788"/>
</dbReference>
<protein>
    <submittedName>
        <fullName evidence="1">Uncharacterized protein</fullName>
    </submittedName>
</protein>